<evidence type="ECO:0000313" key="2">
    <source>
        <dbReference type="Proteomes" id="UP001143856"/>
    </source>
</evidence>
<accession>A0ACC1NN06</accession>
<reference evidence="1" key="1">
    <citation type="submission" date="2022-10" db="EMBL/GenBank/DDBJ databases">
        <title>Genome Sequence of Xylaria curta.</title>
        <authorList>
            <person name="Buettner E."/>
        </authorList>
    </citation>
    <scope>NUCLEOTIDE SEQUENCE</scope>
    <source>
        <strain evidence="1">Babe10</strain>
    </source>
</reference>
<sequence>MGVNPLVSMLLSIASTSPAAGGGGGLEVHFLYSLRDPGAGGEGRRRREARNMLFLERISRVFRQGKVRGSLEVFLTGGGGEGQERAEGERVIHCRDGGNGDGDGDEYIIPFHARRCTVDDDIAKALGSPAERRFAVVYVCGVPTMTDQFVARLTDHRSGLGLEPHRVLCEKWW</sequence>
<name>A0ACC1NN06_9PEZI</name>
<dbReference type="EMBL" id="JAPDGR010001650">
    <property type="protein sequence ID" value="KAJ2980707.1"/>
    <property type="molecule type" value="Genomic_DNA"/>
</dbReference>
<evidence type="ECO:0000313" key="1">
    <source>
        <dbReference type="EMBL" id="KAJ2980707.1"/>
    </source>
</evidence>
<comment type="caution">
    <text evidence="1">The sequence shown here is derived from an EMBL/GenBank/DDBJ whole genome shotgun (WGS) entry which is preliminary data.</text>
</comment>
<keyword evidence="2" id="KW-1185">Reference proteome</keyword>
<protein>
    <submittedName>
        <fullName evidence="1">Uncharacterized protein</fullName>
    </submittedName>
</protein>
<gene>
    <name evidence="1" type="ORF">NUW58_g6878</name>
</gene>
<proteinExistence type="predicted"/>
<organism evidence="1 2">
    <name type="scientific">Xylaria curta</name>
    <dbReference type="NCBI Taxonomy" id="42375"/>
    <lineage>
        <taxon>Eukaryota</taxon>
        <taxon>Fungi</taxon>
        <taxon>Dikarya</taxon>
        <taxon>Ascomycota</taxon>
        <taxon>Pezizomycotina</taxon>
        <taxon>Sordariomycetes</taxon>
        <taxon>Xylariomycetidae</taxon>
        <taxon>Xylariales</taxon>
        <taxon>Xylariaceae</taxon>
        <taxon>Xylaria</taxon>
    </lineage>
</organism>
<dbReference type="Proteomes" id="UP001143856">
    <property type="component" value="Unassembled WGS sequence"/>
</dbReference>